<dbReference type="InterPro" id="IPR003595">
    <property type="entry name" value="Tyr_Pase_cat"/>
</dbReference>
<evidence type="ECO:0000256" key="1">
    <source>
        <dbReference type="ARBA" id="ARBA00009649"/>
    </source>
</evidence>
<proteinExistence type="inferred from homology"/>
<dbReference type="PROSITE" id="PS50055">
    <property type="entry name" value="TYR_PHOSPHATASE_PTP"/>
    <property type="match status" value="1"/>
</dbReference>
<evidence type="ECO:0000313" key="5">
    <source>
        <dbReference type="EMBL" id="CAG8563088.1"/>
    </source>
</evidence>
<dbReference type="Gene3D" id="3.90.190.10">
    <property type="entry name" value="Protein tyrosine phosphatase superfamily"/>
    <property type="match status" value="1"/>
</dbReference>
<dbReference type="Proteomes" id="UP000789706">
    <property type="component" value="Unassembled WGS sequence"/>
</dbReference>
<dbReference type="PANTHER" id="PTHR19134">
    <property type="entry name" value="RECEPTOR-TYPE TYROSINE-PROTEIN PHOSPHATASE"/>
    <property type="match status" value="1"/>
</dbReference>
<feature type="region of interest" description="Disordered" evidence="2">
    <location>
        <begin position="533"/>
        <end position="599"/>
    </location>
</feature>
<sequence length="718" mass="80457">MATDSNIPNFLSDAQNLDQKTLATKFSILAKEEVKRGEQFEKADADYSMSVALRDDSMDFNRYSDILPFDYNRVKLIQTRPNKTDYINASFVEGPNGITSYIAAQGPIERTFDDFWLMVWEQNSYVIVMLTKEQEKGQIKCHRYWPEEVNQSMIFNEIGMKIILEKEELVPNATCVLRTIRIEKLEETTRTTEVRTVTQLHFVGWPDHGVPDTPDTLLNLVNKTNEVQQQYINLANIQIPPLKVGSMVVHCSAGCGRTGTFCTVHTALAMLPTFKDDKSDLINYLVSLLRKQRRTMVQTLAQYQYCYLAVLTFMMHTLDLSNFPVTDTLKMLASLLEKITSANDQLNSSHNVNNNHTETSTPASSVTTTTTTVTTTPSFTRFHARSIPSIDIHSYLSRILKYCPTTNECFLSLLVYFDRMSKNASATNSGKAFSIDSFNIHRLIIAGIMVSSKFFSDVFFTNSRYAKVGGLPVSELNQLELEFLVLNDFRLAISVDELQRYGDQLLKHWVLEEEMRQGGGIYENIRFPNGLNGSNRWETSGVDKNNAQYKRTRRLHSIDDTNTSKGGGTKAMKEEEQQQQTECHPFIRSHRKENSFSSTKSLNLTYQSTLTSSPQQYSTAHITKTPPPSSLSGSLPGSLNGSLPGSSPSILGSTIKRANSSGSLLSRARRISFNPAAIGAAALNYARRASLVLPPIPRGPGLVRRGSVPAWSGKITIN</sequence>
<dbReference type="Pfam" id="PF08613">
    <property type="entry name" value="Cyclin"/>
    <property type="match status" value="1"/>
</dbReference>
<comment type="similarity">
    <text evidence="1">Belongs to the protein-tyrosine phosphatase family. Non-receptor class subfamily.</text>
</comment>
<dbReference type="GO" id="GO:0019901">
    <property type="term" value="F:protein kinase binding"/>
    <property type="evidence" value="ECO:0007669"/>
    <property type="project" value="InterPro"/>
</dbReference>
<dbReference type="InterPro" id="IPR016130">
    <property type="entry name" value="Tyr_Pase_AS"/>
</dbReference>
<organism evidence="5 6">
    <name type="scientific">Diversispora eburnea</name>
    <dbReference type="NCBI Taxonomy" id="1213867"/>
    <lineage>
        <taxon>Eukaryota</taxon>
        <taxon>Fungi</taxon>
        <taxon>Fungi incertae sedis</taxon>
        <taxon>Mucoromycota</taxon>
        <taxon>Glomeromycotina</taxon>
        <taxon>Glomeromycetes</taxon>
        <taxon>Diversisporales</taxon>
        <taxon>Diversisporaceae</taxon>
        <taxon>Diversispora</taxon>
    </lineage>
</organism>
<dbReference type="EMBL" id="CAJVPK010000974">
    <property type="protein sequence ID" value="CAG8563088.1"/>
    <property type="molecule type" value="Genomic_DNA"/>
</dbReference>
<dbReference type="CDD" id="cd00047">
    <property type="entry name" value="PTPc"/>
    <property type="match status" value="1"/>
</dbReference>
<feature type="domain" description="Tyrosine specific protein phosphatases" evidence="4">
    <location>
        <begin position="229"/>
        <end position="304"/>
    </location>
</feature>
<feature type="domain" description="Tyrosine-protein phosphatase" evidence="3">
    <location>
        <begin position="22"/>
        <end position="313"/>
    </location>
</feature>
<dbReference type="CDD" id="cd20558">
    <property type="entry name" value="CYCLIN_ScPCL7-like"/>
    <property type="match status" value="1"/>
</dbReference>
<name>A0A9N9BGE3_9GLOM</name>
<feature type="region of interest" description="Disordered" evidence="2">
    <location>
        <begin position="615"/>
        <end position="646"/>
    </location>
</feature>
<feature type="compositionally biased region" description="Low complexity" evidence="2">
    <location>
        <begin position="630"/>
        <end position="646"/>
    </location>
</feature>
<dbReference type="SUPFAM" id="SSF52799">
    <property type="entry name" value="(Phosphotyrosine protein) phosphatases II"/>
    <property type="match status" value="1"/>
</dbReference>
<dbReference type="SMART" id="SM00194">
    <property type="entry name" value="PTPc"/>
    <property type="match status" value="1"/>
</dbReference>
<feature type="region of interest" description="Disordered" evidence="2">
    <location>
        <begin position="346"/>
        <end position="372"/>
    </location>
</feature>
<dbReference type="InterPro" id="IPR013922">
    <property type="entry name" value="Cyclin_PHO80-like"/>
</dbReference>
<gene>
    <name evidence="5" type="ORF">DEBURN_LOCUS7688</name>
</gene>
<dbReference type="OrthoDB" id="10253954at2759"/>
<feature type="compositionally biased region" description="Polar residues" evidence="2">
    <location>
        <begin position="346"/>
        <end position="356"/>
    </location>
</feature>
<dbReference type="PROSITE" id="PS50056">
    <property type="entry name" value="TYR_PHOSPHATASE_2"/>
    <property type="match status" value="1"/>
</dbReference>
<evidence type="ECO:0000259" key="3">
    <source>
        <dbReference type="PROSITE" id="PS50055"/>
    </source>
</evidence>
<dbReference type="PRINTS" id="PR00700">
    <property type="entry name" value="PRTYPHPHTASE"/>
</dbReference>
<evidence type="ECO:0000259" key="4">
    <source>
        <dbReference type="PROSITE" id="PS50056"/>
    </source>
</evidence>
<reference evidence="5" key="1">
    <citation type="submission" date="2021-06" db="EMBL/GenBank/DDBJ databases">
        <authorList>
            <person name="Kallberg Y."/>
            <person name="Tangrot J."/>
            <person name="Rosling A."/>
        </authorList>
    </citation>
    <scope>NUCLEOTIDE SEQUENCE</scope>
    <source>
        <strain evidence="5">AZ414A</strain>
    </source>
</reference>
<evidence type="ECO:0000256" key="2">
    <source>
        <dbReference type="SAM" id="MobiDB-lite"/>
    </source>
</evidence>
<dbReference type="InterPro" id="IPR000387">
    <property type="entry name" value="Tyr_Pase_dom"/>
</dbReference>
<dbReference type="GO" id="GO:0004725">
    <property type="term" value="F:protein tyrosine phosphatase activity"/>
    <property type="evidence" value="ECO:0007669"/>
    <property type="project" value="InterPro"/>
</dbReference>
<keyword evidence="6" id="KW-1185">Reference proteome</keyword>
<evidence type="ECO:0000313" key="6">
    <source>
        <dbReference type="Proteomes" id="UP000789706"/>
    </source>
</evidence>
<accession>A0A9N9BGE3</accession>
<feature type="compositionally biased region" description="Polar residues" evidence="2">
    <location>
        <begin position="533"/>
        <end position="549"/>
    </location>
</feature>
<protein>
    <submittedName>
        <fullName evidence="5">10998_t:CDS:1</fullName>
    </submittedName>
</protein>
<comment type="caution">
    <text evidence="5">The sequence shown here is derived from an EMBL/GenBank/DDBJ whole genome shotgun (WGS) entry which is preliminary data.</text>
</comment>
<dbReference type="AlphaFoldDB" id="A0A9N9BGE3"/>
<dbReference type="Pfam" id="PF00102">
    <property type="entry name" value="Y_phosphatase"/>
    <property type="match status" value="1"/>
</dbReference>
<dbReference type="Gene3D" id="1.10.472.10">
    <property type="entry name" value="Cyclin-like"/>
    <property type="match status" value="1"/>
</dbReference>
<dbReference type="PROSITE" id="PS00383">
    <property type="entry name" value="TYR_PHOSPHATASE_1"/>
    <property type="match status" value="1"/>
</dbReference>
<dbReference type="InterPro" id="IPR000242">
    <property type="entry name" value="PTP_cat"/>
</dbReference>
<dbReference type="SMART" id="SM00404">
    <property type="entry name" value="PTPc_motif"/>
    <property type="match status" value="1"/>
</dbReference>
<feature type="compositionally biased region" description="Low complexity" evidence="2">
    <location>
        <begin position="357"/>
        <end position="372"/>
    </location>
</feature>
<dbReference type="InterPro" id="IPR050348">
    <property type="entry name" value="Protein-Tyr_Phosphatase"/>
</dbReference>
<dbReference type="PANTHER" id="PTHR19134:SF449">
    <property type="entry name" value="TYROSINE-PROTEIN PHOSPHATASE 1"/>
    <property type="match status" value="1"/>
</dbReference>
<dbReference type="InterPro" id="IPR029021">
    <property type="entry name" value="Prot-tyrosine_phosphatase-like"/>
</dbReference>